<dbReference type="Proteomes" id="UP000886998">
    <property type="component" value="Unassembled WGS sequence"/>
</dbReference>
<proteinExistence type="predicted"/>
<comment type="caution">
    <text evidence="1">The sequence shown here is derived from an EMBL/GenBank/DDBJ whole genome shotgun (WGS) entry which is preliminary data.</text>
</comment>
<name>A0A8X6YCU4_9ARAC</name>
<protein>
    <submittedName>
        <fullName evidence="1">Uncharacterized protein</fullName>
    </submittedName>
</protein>
<reference evidence="1" key="1">
    <citation type="submission" date="2020-08" db="EMBL/GenBank/DDBJ databases">
        <title>Multicomponent nature underlies the extraordinary mechanical properties of spider dragline silk.</title>
        <authorList>
            <person name="Kono N."/>
            <person name="Nakamura H."/>
            <person name="Mori M."/>
            <person name="Yoshida Y."/>
            <person name="Ohtoshi R."/>
            <person name="Malay A.D."/>
            <person name="Moran D.A.P."/>
            <person name="Tomita M."/>
            <person name="Numata K."/>
            <person name="Arakawa K."/>
        </authorList>
    </citation>
    <scope>NUCLEOTIDE SEQUENCE</scope>
</reference>
<organism evidence="1 2">
    <name type="scientific">Trichonephila inaurata madagascariensis</name>
    <dbReference type="NCBI Taxonomy" id="2747483"/>
    <lineage>
        <taxon>Eukaryota</taxon>
        <taxon>Metazoa</taxon>
        <taxon>Ecdysozoa</taxon>
        <taxon>Arthropoda</taxon>
        <taxon>Chelicerata</taxon>
        <taxon>Arachnida</taxon>
        <taxon>Araneae</taxon>
        <taxon>Araneomorphae</taxon>
        <taxon>Entelegynae</taxon>
        <taxon>Araneoidea</taxon>
        <taxon>Nephilidae</taxon>
        <taxon>Trichonephila</taxon>
        <taxon>Trichonephila inaurata</taxon>
    </lineage>
</organism>
<evidence type="ECO:0000313" key="1">
    <source>
        <dbReference type="EMBL" id="GFY68372.1"/>
    </source>
</evidence>
<accession>A0A8X6YCU4</accession>
<dbReference type="AlphaFoldDB" id="A0A8X6YCU4"/>
<dbReference type="EMBL" id="BMAV01017030">
    <property type="protein sequence ID" value="GFY68372.1"/>
    <property type="molecule type" value="Genomic_DNA"/>
</dbReference>
<evidence type="ECO:0000313" key="2">
    <source>
        <dbReference type="Proteomes" id="UP000886998"/>
    </source>
</evidence>
<keyword evidence="2" id="KW-1185">Reference proteome</keyword>
<gene>
    <name evidence="1" type="ORF">TNIN_190031</name>
</gene>
<sequence length="115" mass="12585">MTGTNPCFPSSIFKLNSLRAAISFSPNAEMIWIVLSPSPQSLRIKSSRKTDICAPVSITAFMDICPHFISTNRRSSVPFFVLMETETSIETLAITSSLVNYSSVPLAVIMILLAL</sequence>